<evidence type="ECO:0000256" key="1">
    <source>
        <dbReference type="SAM" id="MobiDB-lite"/>
    </source>
</evidence>
<gene>
    <name evidence="2" type="primary">Acey_s0119.g812</name>
    <name evidence="2" type="ORF">Y032_0119g812</name>
</gene>
<name>A0A016TB33_9BILA</name>
<dbReference type="OrthoDB" id="5860674at2759"/>
<reference evidence="3" key="1">
    <citation type="journal article" date="2015" name="Nat. Genet.">
        <title>The genome and transcriptome of the zoonotic hookworm Ancylostoma ceylanicum identify infection-specific gene families.</title>
        <authorList>
            <person name="Schwarz E.M."/>
            <person name="Hu Y."/>
            <person name="Antoshechkin I."/>
            <person name="Miller M.M."/>
            <person name="Sternberg P.W."/>
            <person name="Aroian R.V."/>
        </authorList>
    </citation>
    <scope>NUCLEOTIDE SEQUENCE</scope>
    <source>
        <strain evidence="3">HY135</strain>
    </source>
</reference>
<dbReference type="AlphaFoldDB" id="A0A016TB33"/>
<protein>
    <submittedName>
        <fullName evidence="2">Uncharacterized protein</fullName>
    </submittedName>
</protein>
<sequence>MTHKPSSTHPNVFSSAGKSERTDSLFGFPPELEHLLLYFGEDIISYGHNELNDGVVVNAASSSFFMSLGHTYHER</sequence>
<feature type="compositionally biased region" description="Polar residues" evidence="1">
    <location>
        <begin position="1"/>
        <end position="17"/>
    </location>
</feature>
<dbReference type="Proteomes" id="UP000024635">
    <property type="component" value="Unassembled WGS sequence"/>
</dbReference>
<evidence type="ECO:0000313" key="3">
    <source>
        <dbReference type="Proteomes" id="UP000024635"/>
    </source>
</evidence>
<proteinExistence type="predicted"/>
<keyword evidence="3" id="KW-1185">Reference proteome</keyword>
<comment type="caution">
    <text evidence="2">The sequence shown here is derived from an EMBL/GenBank/DDBJ whole genome shotgun (WGS) entry which is preliminary data.</text>
</comment>
<organism evidence="2 3">
    <name type="scientific">Ancylostoma ceylanicum</name>
    <dbReference type="NCBI Taxonomy" id="53326"/>
    <lineage>
        <taxon>Eukaryota</taxon>
        <taxon>Metazoa</taxon>
        <taxon>Ecdysozoa</taxon>
        <taxon>Nematoda</taxon>
        <taxon>Chromadorea</taxon>
        <taxon>Rhabditida</taxon>
        <taxon>Rhabditina</taxon>
        <taxon>Rhabditomorpha</taxon>
        <taxon>Strongyloidea</taxon>
        <taxon>Ancylostomatidae</taxon>
        <taxon>Ancylostomatinae</taxon>
        <taxon>Ancylostoma</taxon>
    </lineage>
</organism>
<accession>A0A016TB33</accession>
<evidence type="ECO:0000313" key="2">
    <source>
        <dbReference type="EMBL" id="EYB99871.1"/>
    </source>
</evidence>
<feature type="region of interest" description="Disordered" evidence="1">
    <location>
        <begin position="1"/>
        <end position="24"/>
    </location>
</feature>
<dbReference type="EMBL" id="JARK01001455">
    <property type="protein sequence ID" value="EYB99871.1"/>
    <property type="molecule type" value="Genomic_DNA"/>
</dbReference>